<evidence type="ECO:0000256" key="1">
    <source>
        <dbReference type="SAM" id="MobiDB-lite"/>
    </source>
</evidence>
<accession>A0A8T0D9Y8</accession>
<keyword evidence="3" id="KW-1185">Reference proteome</keyword>
<organism evidence="2 3">
    <name type="scientific">Paragonimus westermani</name>
    <dbReference type="NCBI Taxonomy" id="34504"/>
    <lineage>
        <taxon>Eukaryota</taxon>
        <taxon>Metazoa</taxon>
        <taxon>Spiralia</taxon>
        <taxon>Lophotrochozoa</taxon>
        <taxon>Platyhelminthes</taxon>
        <taxon>Trematoda</taxon>
        <taxon>Digenea</taxon>
        <taxon>Plagiorchiida</taxon>
        <taxon>Troglotremata</taxon>
        <taxon>Troglotrematidae</taxon>
        <taxon>Paragonimus</taxon>
    </lineage>
</organism>
<dbReference type="InterPro" id="IPR027417">
    <property type="entry name" value="P-loop_NTPase"/>
</dbReference>
<evidence type="ECO:0008006" key="4">
    <source>
        <dbReference type="Google" id="ProtNLM"/>
    </source>
</evidence>
<dbReference type="Proteomes" id="UP000699462">
    <property type="component" value="Unassembled WGS sequence"/>
</dbReference>
<evidence type="ECO:0000313" key="2">
    <source>
        <dbReference type="EMBL" id="KAF8564292.1"/>
    </source>
</evidence>
<comment type="caution">
    <text evidence="2">The sequence shown here is derived from an EMBL/GenBank/DDBJ whole genome shotgun (WGS) entry which is preliminary data.</text>
</comment>
<sequence>MVKNPTETFDDQGLPSAIGQSYQHERFRPPSLLLLSPPSCPMADRLLHAAARHAHPFWEHKPGRKLLPSALEPDAFGLKRPIGTRRSQRTENERKSIPKASRYRSPYPGKSDNVPFKSTSMCYSGTLDLASGGVAYFPSMELLKRKELMNLLCTLENINVGSTALPDGKISQQVNTARTNLSCISIWATSDITPDKSRKISERTPNMEGIPLVVSNTDEVHSANELISRRKGLQRILCAFDLIVNMETAGGEDEILDSLLADHWLLGSMKCVSNINRDEAIGNTTEILDSVLSSYTASATPVIPPDVTRLLQAYYLAVRRSCTNDRYAVPSTALTTLFRLTRANAKLNGHLTVRPIDATIAVYLYDTFVENHTGTTYLGSTPLHYVRDMNCESMNELNEILQGAYAQLMGLINVGFTEVPKDGPKSP</sequence>
<proteinExistence type="predicted"/>
<dbReference type="OrthoDB" id="6266412at2759"/>
<reference evidence="2 3" key="1">
    <citation type="submission" date="2019-07" db="EMBL/GenBank/DDBJ databases">
        <title>Annotation for the trematode Paragonimus westermani.</title>
        <authorList>
            <person name="Choi Y.-J."/>
        </authorList>
    </citation>
    <scope>NUCLEOTIDE SEQUENCE [LARGE SCALE GENOMIC DNA]</scope>
    <source>
        <strain evidence="2">180907_Pwestermani</strain>
    </source>
</reference>
<dbReference type="Gene3D" id="3.40.50.300">
    <property type="entry name" value="P-loop containing nucleotide triphosphate hydrolases"/>
    <property type="match status" value="1"/>
</dbReference>
<protein>
    <recommendedName>
        <fullName evidence="4">MCM AAA-lid domain-containing protein</fullName>
    </recommendedName>
</protein>
<dbReference type="EMBL" id="JTDF01009076">
    <property type="protein sequence ID" value="KAF8564292.1"/>
    <property type="molecule type" value="Genomic_DNA"/>
</dbReference>
<evidence type="ECO:0000313" key="3">
    <source>
        <dbReference type="Proteomes" id="UP000699462"/>
    </source>
</evidence>
<name>A0A8T0D9Y8_9TREM</name>
<gene>
    <name evidence="2" type="ORF">P879_10483</name>
</gene>
<feature type="region of interest" description="Disordered" evidence="1">
    <location>
        <begin position="77"/>
        <end position="112"/>
    </location>
</feature>
<dbReference type="AlphaFoldDB" id="A0A8T0D9Y8"/>